<dbReference type="Gene3D" id="3.40.50.300">
    <property type="entry name" value="P-loop containing nucleotide triphosphate hydrolases"/>
    <property type="match status" value="1"/>
</dbReference>
<keyword evidence="3" id="KW-1003">Cell membrane</keyword>
<organism evidence="8 9">
    <name type="scientific">Anaeramoeba ignava</name>
    <name type="common">Anaerobic marine amoeba</name>
    <dbReference type="NCBI Taxonomy" id="1746090"/>
    <lineage>
        <taxon>Eukaryota</taxon>
        <taxon>Metamonada</taxon>
        <taxon>Anaeramoebidae</taxon>
        <taxon>Anaeramoeba</taxon>
    </lineage>
</organism>
<dbReference type="SMART" id="SM00175">
    <property type="entry name" value="RAB"/>
    <property type="match status" value="1"/>
</dbReference>
<dbReference type="GO" id="GO:0007165">
    <property type="term" value="P:signal transduction"/>
    <property type="evidence" value="ECO:0007669"/>
    <property type="project" value="InterPro"/>
</dbReference>
<dbReference type="PROSITE" id="PS51420">
    <property type="entry name" value="RHO"/>
    <property type="match status" value="1"/>
</dbReference>
<comment type="subcellular location">
    <subcellularLocation>
        <location evidence="1">Cell membrane</location>
    </subcellularLocation>
</comment>
<dbReference type="GO" id="GO:0005886">
    <property type="term" value="C:plasma membrane"/>
    <property type="evidence" value="ECO:0007669"/>
    <property type="project" value="UniProtKB-SubCell"/>
</dbReference>
<dbReference type="InterPro" id="IPR001806">
    <property type="entry name" value="Small_GTPase"/>
</dbReference>
<dbReference type="InterPro" id="IPR005225">
    <property type="entry name" value="Small_GTP-bd"/>
</dbReference>
<evidence type="ECO:0000256" key="2">
    <source>
        <dbReference type="ARBA" id="ARBA00011984"/>
    </source>
</evidence>
<dbReference type="FunFam" id="3.40.50.300:FF:000343">
    <property type="entry name" value="Ras family gtpase"/>
    <property type="match status" value="1"/>
</dbReference>
<keyword evidence="6" id="KW-0342">GTP-binding</keyword>
<keyword evidence="4" id="KW-0547">Nucleotide-binding</keyword>
<dbReference type="EC" id="3.6.5.2" evidence="2"/>
<dbReference type="InterPro" id="IPR020849">
    <property type="entry name" value="Small_GTPase_Ras-type"/>
</dbReference>
<dbReference type="EMBL" id="JAPDFW010000063">
    <property type="protein sequence ID" value="KAJ5075861.1"/>
    <property type="molecule type" value="Genomic_DNA"/>
</dbReference>
<dbReference type="CDD" id="cd00876">
    <property type="entry name" value="Ras"/>
    <property type="match status" value="1"/>
</dbReference>
<evidence type="ECO:0000256" key="6">
    <source>
        <dbReference type="ARBA" id="ARBA00023134"/>
    </source>
</evidence>
<name>A0A9Q0LLT8_ANAIG</name>
<keyword evidence="7" id="KW-0472">Membrane</keyword>
<dbReference type="NCBIfam" id="TIGR00231">
    <property type="entry name" value="small_GTP"/>
    <property type="match status" value="1"/>
</dbReference>
<evidence type="ECO:0000256" key="5">
    <source>
        <dbReference type="ARBA" id="ARBA00022801"/>
    </source>
</evidence>
<evidence type="ECO:0000256" key="4">
    <source>
        <dbReference type="ARBA" id="ARBA00022741"/>
    </source>
</evidence>
<dbReference type="PROSITE" id="PS51419">
    <property type="entry name" value="RAB"/>
    <property type="match status" value="1"/>
</dbReference>
<dbReference type="SMART" id="SM00173">
    <property type="entry name" value="RAS"/>
    <property type="match status" value="1"/>
</dbReference>
<dbReference type="InterPro" id="IPR027417">
    <property type="entry name" value="P-loop_NTPase"/>
</dbReference>
<dbReference type="PROSITE" id="PS51421">
    <property type="entry name" value="RAS"/>
    <property type="match status" value="1"/>
</dbReference>
<dbReference type="AlphaFoldDB" id="A0A9Q0LLT8"/>
<reference evidence="8" key="1">
    <citation type="submission" date="2022-10" db="EMBL/GenBank/DDBJ databases">
        <title>Novel sulphate-reducing endosymbionts in the free-living metamonad Anaeramoeba.</title>
        <authorList>
            <person name="Jerlstrom-Hultqvist J."/>
            <person name="Cepicka I."/>
            <person name="Gallot-Lavallee L."/>
            <person name="Salas-Leiva D."/>
            <person name="Curtis B.A."/>
            <person name="Zahonova K."/>
            <person name="Pipaliya S."/>
            <person name="Dacks J."/>
            <person name="Roger A.J."/>
        </authorList>
    </citation>
    <scope>NUCLEOTIDE SEQUENCE</scope>
    <source>
        <strain evidence="8">BMAN</strain>
    </source>
</reference>
<evidence type="ECO:0000256" key="7">
    <source>
        <dbReference type="ARBA" id="ARBA00023136"/>
    </source>
</evidence>
<dbReference type="PANTHER" id="PTHR24070">
    <property type="entry name" value="RAS, DI-RAS, AND RHEB FAMILY MEMBERS OF SMALL GTPASE SUPERFAMILY"/>
    <property type="match status" value="1"/>
</dbReference>
<dbReference type="GO" id="GO:0003925">
    <property type="term" value="F:G protein activity"/>
    <property type="evidence" value="ECO:0007669"/>
    <property type="project" value="UniProtKB-EC"/>
</dbReference>
<evidence type="ECO:0000313" key="9">
    <source>
        <dbReference type="Proteomes" id="UP001149090"/>
    </source>
</evidence>
<dbReference type="OrthoDB" id="5976022at2759"/>
<keyword evidence="9" id="KW-1185">Reference proteome</keyword>
<dbReference type="SUPFAM" id="SSF52540">
    <property type="entry name" value="P-loop containing nucleoside triphosphate hydrolases"/>
    <property type="match status" value="1"/>
</dbReference>
<dbReference type="GO" id="GO:0005525">
    <property type="term" value="F:GTP binding"/>
    <property type="evidence" value="ECO:0007669"/>
    <property type="project" value="UniProtKB-KW"/>
</dbReference>
<gene>
    <name evidence="8" type="ORF">M0811_06723</name>
</gene>
<dbReference type="PRINTS" id="PR00449">
    <property type="entry name" value="RASTRNSFRMNG"/>
</dbReference>
<evidence type="ECO:0000256" key="3">
    <source>
        <dbReference type="ARBA" id="ARBA00022475"/>
    </source>
</evidence>
<evidence type="ECO:0000256" key="1">
    <source>
        <dbReference type="ARBA" id="ARBA00004236"/>
    </source>
</evidence>
<sequence>MTTLRIVVVGSGGVGKSALTLQFVHSKFIEVYEPTIEDSYRKQVSIDNKDHVLEILDTAGQEEYSIIRDSHLRSGDGFLLVFAVDKSQTLEQIPKLKSQIARAKEFSNIPMLIVGNKIDLVKDRKVKKSTAKQLADSLDIPYLETSAKTKINVDEAFLQISRLILKFSDQNPSLSNLHKRKKKRACLLL</sequence>
<comment type="caution">
    <text evidence="8">The sequence shown here is derived from an EMBL/GenBank/DDBJ whole genome shotgun (WGS) entry which is preliminary data.</text>
</comment>
<protein>
    <recommendedName>
        <fullName evidence="2">small monomeric GTPase</fullName>
        <ecNumber evidence="2">3.6.5.2</ecNumber>
    </recommendedName>
</protein>
<dbReference type="SMART" id="SM00174">
    <property type="entry name" value="RHO"/>
    <property type="match status" value="1"/>
</dbReference>
<evidence type="ECO:0000313" key="8">
    <source>
        <dbReference type="EMBL" id="KAJ5075861.1"/>
    </source>
</evidence>
<dbReference type="OMA" id="CESINCP"/>
<dbReference type="Pfam" id="PF00071">
    <property type="entry name" value="Ras"/>
    <property type="match status" value="1"/>
</dbReference>
<keyword evidence="5" id="KW-0378">Hydrolase</keyword>
<accession>A0A9Q0LLT8</accession>
<proteinExistence type="predicted"/>
<dbReference type="SMART" id="SM00176">
    <property type="entry name" value="RAN"/>
    <property type="match status" value="1"/>
</dbReference>
<dbReference type="Proteomes" id="UP001149090">
    <property type="component" value="Unassembled WGS sequence"/>
</dbReference>